<dbReference type="AlphaFoldDB" id="A0A7H0VCI3"/>
<dbReference type="RefSeq" id="WP_210757962.1">
    <property type="nucleotide sequence ID" value="NZ_CP060139.1"/>
</dbReference>
<dbReference type="Pfam" id="PF18962">
    <property type="entry name" value="Por_Secre_tail"/>
    <property type="match status" value="1"/>
</dbReference>
<dbReference type="KEGG" id="chyd:H4K34_13740"/>
<accession>A0A7H0VCI3</accession>
<reference evidence="5 6" key="1">
    <citation type="submission" date="2020-08" db="EMBL/GenBank/DDBJ databases">
        <title>Croceimicrobium hydrocarbonivorans gen. nov., sp. nov., a novel marine bacterium isolated from a bacterial consortium that degrades polyethylene terephthalate.</title>
        <authorList>
            <person name="Liu R."/>
        </authorList>
    </citation>
    <scope>NUCLEOTIDE SEQUENCE [LARGE SCALE GENOMIC DNA]</scope>
    <source>
        <strain evidence="5 6">A20-9</strain>
    </source>
</reference>
<feature type="signal peptide" evidence="2">
    <location>
        <begin position="1"/>
        <end position="20"/>
    </location>
</feature>
<protein>
    <submittedName>
        <fullName evidence="5">T9SS type A sorting domain-containing protein</fullName>
    </submittedName>
</protein>
<dbReference type="Proteomes" id="UP000516305">
    <property type="component" value="Chromosome"/>
</dbReference>
<evidence type="ECO:0000259" key="4">
    <source>
        <dbReference type="Pfam" id="PF20243"/>
    </source>
</evidence>
<evidence type="ECO:0000256" key="2">
    <source>
        <dbReference type="SAM" id="SignalP"/>
    </source>
</evidence>
<dbReference type="NCBIfam" id="TIGR04183">
    <property type="entry name" value="Por_Secre_tail"/>
    <property type="match status" value="1"/>
</dbReference>
<evidence type="ECO:0000313" key="5">
    <source>
        <dbReference type="EMBL" id="QNR23431.1"/>
    </source>
</evidence>
<evidence type="ECO:0000313" key="6">
    <source>
        <dbReference type="Proteomes" id="UP000516305"/>
    </source>
</evidence>
<dbReference type="InterPro" id="IPR026444">
    <property type="entry name" value="Secre_tail"/>
</dbReference>
<name>A0A7H0VCI3_9FLAO</name>
<dbReference type="InterPro" id="IPR046863">
    <property type="entry name" value="MbnP-like_dom"/>
</dbReference>
<organism evidence="5 6">
    <name type="scientific">Croceimicrobium hydrocarbonivorans</name>
    <dbReference type="NCBI Taxonomy" id="2761580"/>
    <lineage>
        <taxon>Bacteria</taxon>
        <taxon>Pseudomonadati</taxon>
        <taxon>Bacteroidota</taxon>
        <taxon>Flavobacteriia</taxon>
        <taxon>Flavobacteriales</taxon>
        <taxon>Owenweeksiaceae</taxon>
        <taxon>Croceimicrobium</taxon>
    </lineage>
</organism>
<evidence type="ECO:0000256" key="1">
    <source>
        <dbReference type="ARBA" id="ARBA00022729"/>
    </source>
</evidence>
<keyword evidence="6" id="KW-1185">Reference proteome</keyword>
<evidence type="ECO:0000259" key="3">
    <source>
        <dbReference type="Pfam" id="PF18962"/>
    </source>
</evidence>
<dbReference type="Pfam" id="PF20243">
    <property type="entry name" value="MbnP"/>
    <property type="match status" value="1"/>
</dbReference>
<feature type="domain" description="Secretion system C-terminal sorting" evidence="3">
    <location>
        <begin position="249"/>
        <end position="320"/>
    </location>
</feature>
<feature type="chain" id="PRO_5028998072" evidence="2">
    <location>
        <begin position="21"/>
        <end position="321"/>
    </location>
</feature>
<proteinExistence type="predicted"/>
<keyword evidence="1 2" id="KW-0732">Signal</keyword>
<sequence length="321" mass="35045">MKKQLSILLFTCLMSPLAWAQSEVHFQINHKLGSTTYSPSQSASNNLGDPFKIQRLDYYISEITLYHDGGQVTDITDHYILVKAARDGMLTSDVLGNYTISQLDSVRFGIGVDGSKNHSDISAYASNHPLSFQSPSMHWGWSAGYRFVAIEGMGGASMNQGWQLHGLGDANYGYATVVSSGTWDGSKLIIAIDADYEMALKDITVNGSLNYHGSSSHAVSLLNNFKNEVFSAGAANVSLEETESVNWAVYPNPSSSEFAVSLSQADEADHVEIRDLSGKLIETQAFNYQNELNLELNLPGVYLISLIKDNAVVASQKLLIQ</sequence>
<dbReference type="EMBL" id="CP060139">
    <property type="protein sequence ID" value="QNR23431.1"/>
    <property type="molecule type" value="Genomic_DNA"/>
</dbReference>
<feature type="domain" description="Copper-binding protein MbnP-like" evidence="4">
    <location>
        <begin position="22"/>
        <end position="206"/>
    </location>
</feature>
<gene>
    <name evidence="5" type="ORF">H4K34_13740</name>
</gene>